<proteinExistence type="predicted"/>
<comment type="caution">
    <text evidence="1">The sequence shown here is derived from an EMBL/GenBank/DDBJ whole genome shotgun (WGS) entry which is preliminary data.</text>
</comment>
<accession>A0A918FBE6</accession>
<dbReference type="Proteomes" id="UP000658320">
    <property type="component" value="Unassembled WGS sequence"/>
</dbReference>
<gene>
    <name evidence="1" type="ORF">GCM10010251_49530</name>
</gene>
<evidence type="ECO:0000313" key="2">
    <source>
        <dbReference type="Proteomes" id="UP000658320"/>
    </source>
</evidence>
<protein>
    <submittedName>
        <fullName evidence="1">Uncharacterized protein</fullName>
    </submittedName>
</protein>
<reference evidence="1" key="2">
    <citation type="submission" date="2020-09" db="EMBL/GenBank/DDBJ databases">
        <authorList>
            <person name="Sun Q."/>
            <person name="Ohkuma M."/>
        </authorList>
    </citation>
    <scope>NUCLEOTIDE SEQUENCE</scope>
    <source>
        <strain evidence="1">JCM 4346</strain>
    </source>
</reference>
<dbReference type="EMBL" id="BMSX01000012">
    <property type="protein sequence ID" value="GGR27653.1"/>
    <property type="molecule type" value="Genomic_DNA"/>
</dbReference>
<name>A0A918FBE6_9ACTN</name>
<evidence type="ECO:0000313" key="1">
    <source>
        <dbReference type="EMBL" id="GGR27653.1"/>
    </source>
</evidence>
<reference evidence="1" key="1">
    <citation type="journal article" date="2014" name="Int. J. Syst. Evol. Microbiol.">
        <title>Complete genome sequence of Corynebacterium casei LMG S-19264T (=DSM 44701T), isolated from a smear-ripened cheese.</title>
        <authorList>
            <consortium name="US DOE Joint Genome Institute (JGI-PGF)"/>
            <person name="Walter F."/>
            <person name="Albersmeier A."/>
            <person name="Kalinowski J."/>
            <person name="Ruckert C."/>
        </authorList>
    </citation>
    <scope>NUCLEOTIDE SEQUENCE</scope>
    <source>
        <strain evidence="1">JCM 4346</strain>
    </source>
</reference>
<keyword evidence="2" id="KW-1185">Reference proteome</keyword>
<organism evidence="1 2">
    <name type="scientific">Streptomyces aurantiogriseus</name>
    <dbReference type="NCBI Taxonomy" id="66870"/>
    <lineage>
        <taxon>Bacteria</taxon>
        <taxon>Bacillati</taxon>
        <taxon>Actinomycetota</taxon>
        <taxon>Actinomycetes</taxon>
        <taxon>Kitasatosporales</taxon>
        <taxon>Streptomycetaceae</taxon>
        <taxon>Streptomyces</taxon>
    </lineage>
</organism>
<dbReference type="AlphaFoldDB" id="A0A918FBE6"/>
<sequence length="150" mass="15461">MITAWPLPRLVRARMSAGPLLRVLAMVVLLFGIVSTHGLSAESTKGHLVTSAAAPVAMLHEEILGAEGEQAAPRLVVIGEPGGGHGSSHTSEHCVSGQPQQGPVLTPPCFAVSVSESTNVGRVSGRLSLNEWALSAASSTALRLSVVQQV</sequence>